<dbReference type="Proteomes" id="UP000311008">
    <property type="component" value="Chromosome"/>
</dbReference>
<evidence type="ECO:0000259" key="3">
    <source>
        <dbReference type="Pfam" id="PF13511"/>
    </source>
</evidence>
<evidence type="ECO:0000256" key="1">
    <source>
        <dbReference type="SAM" id="MobiDB-lite"/>
    </source>
</evidence>
<keyword evidence="5" id="KW-1185">Reference proteome</keyword>
<dbReference type="InterPro" id="IPR025392">
    <property type="entry name" value="DUF4124"/>
</dbReference>
<dbReference type="Pfam" id="PF13511">
    <property type="entry name" value="DUF4124"/>
    <property type="match status" value="1"/>
</dbReference>
<accession>A0A5B8CS08</accession>
<dbReference type="KEGG" id="mmec:FIU01_05155"/>
<feature type="domain" description="DUF4124" evidence="3">
    <location>
        <begin position="10"/>
        <end position="57"/>
    </location>
</feature>
<sequence>MKIWNLLLAGCLLCTLQANAEIYKWRDDKGVMNYSDIPPQTGINNTQKIKAATVPNDRPLTRSDSYQPEEAAAVPKRTAEGGEANAGGGTTEAEALKAMQARLKAQNCASARSNYRNYAVGGRMQNVNEDGQREYLGDDQIKEALARAQQEIDENCPPE</sequence>
<evidence type="ECO:0000313" key="5">
    <source>
        <dbReference type="Proteomes" id="UP000311008"/>
    </source>
</evidence>
<dbReference type="RefSeq" id="WP_140003310.1">
    <property type="nucleotide sequence ID" value="NZ_CP040946.1"/>
</dbReference>
<feature type="region of interest" description="Disordered" evidence="1">
    <location>
        <begin position="52"/>
        <end position="93"/>
    </location>
</feature>
<dbReference type="EMBL" id="CP040946">
    <property type="protein sequence ID" value="QDC43969.1"/>
    <property type="molecule type" value="Genomic_DNA"/>
</dbReference>
<name>A0A5B8CS08_9PROT</name>
<proteinExistence type="predicted"/>
<reference evidence="5" key="1">
    <citation type="journal article" date="2019" name="ISME J.">
        <title>Evolution in action: habitat transition from sediment to the pelagial leads to genome streamlining in Methylophilaceae.</title>
        <authorList>
            <person name="Salcher M."/>
            <person name="Schaefle D."/>
            <person name="Kaspar M."/>
            <person name="Neuenschwander S.M."/>
            <person name="Ghai R."/>
        </authorList>
    </citation>
    <scope>NUCLEOTIDE SEQUENCE [LARGE SCALE GENOMIC DNA]</scope>
    <source>
        <strain evidence="5">MMS-M-51</strain>
    </source>
</reference>
<feature type="chain" id="PRO_5022814819" evidence="2">
    <location>
        <begin position="21"/>
        <end position="159"/>
    </location>
</feature>
<evidence type="ECO:0000256" key="2">
    <source>
        <dbReference type="SAM" id="SignalP"/>
    </source>
</evidence>
<dbReference type="OrthoDB" id="9181029at2"/>
<dbReference type="AlphaFoldDB" id="A0A5B8CS08"/>
<keyword evidence="2" id="KW-0732">Signal</keyword>
<gene>
    <name evidence="4" type="ORF">FIU01_05155</name>
</gene>
<protein>
    <submittedName>
        <fullName evidence="4">DUF4124 domain-containing protein</fullName>
    </submittedName>
</protein>
<feature type="signal peptide" evidence="2">
    <location>
        <begin position="1"/>
        <end position="20"/>
    </location>
</feature>
<organism evidence="4 5">
    <name type="scientific">Methylophilus medardicus</name>
    <dbReference type="NCBI Taxonomy" id="2588534"/>
    <lineage>
        <taxon>Bacteria</taxon>
        <taxon>Pseudomonadati</taxon>
        <taxon>Pseudomonadota</taxon>
        <taxon>Betaproteobacteria</taxon>
        <taxon>Nitrosomonadales</taxon>
        <taxon>Methylophilaceae</taxon>
        <taxon>Methylophilus</taxon>
    </lineage>
</organism>
<evidence type="ECO:0000313" key="4">
    <source>
        <dbReference type="EMBL" id="QDC43969.1"/>
    </source>
</evidence>